<feature type="chain" id="PRO_5041925966" evidence="1">
    <location>
        <begin position="22"/>
        <end position="304"/>
    </location>
</feature>
<dbReference type="Gene3D" id="3.20.20.190">
    <property type="entry name" value="Phosphatidylinositol (PI) phosphodiesterase"/>
    <property type="match status" value="1"/>
</dbReference>
<feature type="domain" description="GP-PDE" evidence="2">
    <location>
        <begin position="55"/>
        <end position="302"/>
    </location>
</feature>
<dbReference type="PANTHER" id="PTHR46320:SF1">
    <property type="entry name" value="GLYCEROPHOSPHODIESTER PHOSPHODIESTERASE 1"/>
    <property type="match status" value="1"/>
</dbReference>
<dbReference type="GO" id="GO:0005886">
    <property type="term" value="C:plasma membrane"/>
    <property type="evidence" value="ECO:0007669"/>
    <property type="project" value="TreeGrafter"/>
</dbReference>
<dbReference type="GO" id="GO:0006580">
    <property type="term" value="P:ethanolamine metabolic process"/>
    <property type="evidence" value="ECO:0007669"/>
    <property type="project" value="TreeGrafter"/>
</dbReference>
<dbReference type="PROSITE" id="PS51704">
    <property type="entry name" value="GP_PDE"/>
    <property type="match status" value="1"/>
</dbReference>
<dbReference type="CDD" id="cd08566">
    <property type="entry name" value="GDPD_AtGDE_like"/>
    <property type="match status" value="1"/>
</dbReference>
<dbReference type="RefSeq" id="WP_289502429.1">
    <property type="nucleotide sequence ID" value="NZ_CP116805.1"/>
</dbReference>
<feature type="signal peptide" evidence="1">
    <location>
        <begin position="1"/>
        <end position="21"/>
    </location>
</feature>
<evidence type="ECO:0000313" key="4">
    <source>
        <dbReference type="Proteomes" id="UP001217500"/>
    </source>
</evidence>
<reference evidence="3" key="1">
    <citation type="submission" date="2023-01" db="EMBL/GenBank/DDBJ databases">
        <title>The genome sequence of Kordiimonadaceae bacterium 6D33.</title>
        <authorList>
            <person name="Liu Y."/>
        </authorList>
    </citation>
    <scope>NUCLEOTIDE SEQUENCE</scope>
    <source>
        <strain evidence="3">6D33</strain>
    </source>
</reference>
<evidence type="ECO:0000256" key="1">
    <source>
        <dbReference type="SAM" id="SignalP"/>
    </source>
</evidence>
<dbReference type="SUPFAM" id="SSF51695">
    <property type="entry name" value="PLC-like phosphodiesterases"/>
    <property type="match status" value="1"/>
</dbReference>
<name>A0AAE9XTC2_9PROT</name>
<dbReference type="KEGG" id="gso:PH603_10275"/>
<dbReference type="GO" id="GO:0008889">
    <property type="term" value="F:glycerophosphodiester phosphodiesterase activity"/>
    <property type="evidence" value="ECO:0007669"/>
    <property type="project" value="TreeGrafter"/>
</dbReference>
<organism evidence="3 4">
    <name type="scientific">Gimibacter soli</name>
    <dbReference type="NCBI Taxonomy" id="3024400"/>
    <lineage>
        <taxon>Bacteria</taxon>
        <taxon>Pseudomonadati</taxon>
        <taxon>Pseudomonadota</taxon>
        <taxon>Alphaproteobacteria</taxon>
        <taxon>Kordiimonadales</taxon>
        <taxon>Temperatibacteraceae</taxon>
        <taxon>Gimibacter</taxon>
    </lineage>
</organism>
<dbReference type="GO" id="GO:0006644">
    <property type="term" value="P:phospholipid metabolic process"/>
    <property type="evidence" value="ECO:0007669"/>
    <property type="project" value="TreeGrafter"/>
</dbReference>
<proteinExistence type="predicted"/>
<sequence>MRRWIGLWLALWAIASLPAGAEGPLAKAEAATLHGTELSAGGLPAYLRYTPDRKPLVSAHRGGDMPGYPENAIETLAHTLTVGPSLLEVDIRRLKDGTLILMHDETLERTTTGEGRVDEVTYDYVKGLYLQDPEGKATPFRVPTLDQVLAFTRQAKAILSLDIKAGVDIVEVARHVRAADVADRVVLITYSHGQAMAFHAAAPEMMLSVSIDSQDDIERVKASGIDPKLIVAWTGLQVRERVLYDAIHAEGWLAMLGTLGSPSKSLDARIAAAGDDTRYLDFLAAGADIIATDRHAAVQAVLRR</sequence>
<dbReference type="Pfam" id="PF03009">
    <property type="entry name" value="GDPD"/>
    <property type="match status" value="1"/>
</dbReference>
<dbReference type="InterPro" id="IPR030395">
    <property type="entry name" value="GP_PDE_dom"/>
</dbReference>
<dbReference type="AlphaFoldDB" id="A0AAE9XTC2"/>
<dbReference type="EMBL" id="CP116805">
    <property type="protein sequence ID" value="WCL52923.1"/>
    <property type="molecule type" value="Genomic_DNA"/>
</dbReference>
<dbReference type="GO" id="GO:0070291">
    <property type="term" value="P:N-acylethanolamine metabolic process"/>
    <property type="evidence" value="ECO:0007669"/>
    <property type="project" value="TreeGrafter"/>
</dbReference>
<keyword evidence="1" id="KW-0732">Signal</keyword>
<evidence type="ECO:0000313" key="3">
    <source>
        <dbReference type="EMBL" id="WCL52923.1"/>
    </source>
</evidence>
<dbReference type="PANTHER" id="PTHR46320">
    <property type="entry name" value="GLYCEROPHOSPHODIESTER PHOSPHODIESTERASE 1"/>
    <property type="match status" value="1"/>
</dbReference>
<protein>
    <submittedName>
        <fullName evidence="3">Glycerophosphodiester phosphodiesterase family protein</fullName>
    </submittedName>
</protein>
<dbReference type="InterPro" id="IPR017946">
    <property type="entry name" value="PLC-like_Pdiesterase_TIM-brl"/>
</dbReference>
<evidence type="ECO:0000259" key="2">
    <source>
        <dbReference type="PROSITE" id="PS51704"/>
    </source>
</evidence>
<keyword evidence="4" id="KW-1185">Reference proteome</keyword>
<dbReference type="Proteomes" id="UP001217500">
    <property type="component" value="Chromosome"/>
</dbReference>
<accession>A0AAE9XTC2</accession>
<gene>
    <name evidence="3" type="ORF">PH603_10275</name>
</gene>